<dbReference type="Pfam" id="PF00653">
    <property type="entry name" value="BIR"/>
    <property type="match status" value="2"/>
</dbReference>
<sequence>MFPLGMIYQIFWTSKFLKVTATLKLTSHYEISALQYPKASIDATRVATMAVHDVAPGYITLESRVASYRSAQPLTGRRTSTTGSKAPKSLKWPHKSLLPEELAKAGFFYYPSQSNPDNCACFLCHRSIDAWEEGDDPLKEHLKHSPNCGWAIVASIEAQDEELSREFPASLRMVEARTATFAGKWPNEAKRGWKCKTKQLVNAGWKYTPTEESNDMATCTYCSLALDGWEPSDKPLDEHFNRSPECPFFILIDEHNSELALKKSTTKRGGTSKASRLSTQSAVTIASDADVEEGDSIMSTATTKGKASGPRGRKPSAKKAVPARLSTQPAIDVASDADVANDAGVVSDADVAEGDSIMSTATTKSKASGPRGRKPSAKKAAPAQLFTQPAIDVISNVAAEEGDSIMSTATTKAKTSALKGRKAPAKKAALAQISTQPPIDVASDVDDVDDAEGDSIMSTATTKVKTSALRGRKAAAKRVEPIEAPKAPTASSNRGRKRKSDDEMSQPDLQNPQPKKRTTRASTAQVVIPQASAAPLRAPTFTDLKDQAGASNLLWIEGSPLESPPGSPPPLSPPQSSVADNQFSDTEHQSSDAENQFPERPNTPPNQGSIAPKTAKQWEPVDAEMFFGEKEHEHFLEAMSNLRTGNLTKAESQMSVEQWIYHTATVAQAKLLDECERMVAAFEAEGMKELSCLEAMEIV</sequence>
<organism evidence="4 5">
    <name type="scientific">Botryotinia narcissicola</name>
    <dbReference type="NCBI Taxonomy" id="278944"/>
    <lineage>
        <taxon>Eukaryota</taxon>
        <taxon>Fungi</taxon>
        <taxon>Dikarya</taxon>
        <taxon>Ascomycota</taxon>
        <taxon>Pezizomycotina</taxon>
        <taxon>Leotiomycetes</taxon>
        <taxon>Helotiales</taxon>
        <taxon>Sclerotiniaceae</taxon>
        <taxon>Botryotinia</taxon>
    </lineage>
</organism>
<comment type="caution">
    <text evidence="4">The sequence shown here is derived from an EMBL/GenBank/DDBJ whole genome shotgun (WGS) entry which is preliminary data.</text>
</comment>
<feature type="compositionally biased region" description="Polar residues" evidence="3">
    <location>
        <begin position="357"/>
        <end position="366"/>
    </location>
</feature>
<dbReference type="STRING" id="278944.A0A4Z1IS51"/>
<evidence type="ECO:0000313" key="5">
    <source>
        <dbReference type="Proteomes" id="UP000297452"/>
    </source>
</evidence>
<feature type="region of interest" description="Disordered" evidence="3">
    <location>
        <begin position="357"/>
        <end position="382"/>
    </location>
</feature>
<dbReference type="SUPFAM" id="SSF57924">
    <property type="entry name" value="Inhibitor of apoptosis (IAP) repeat"/>
    <property type="match status" value="2"/>
</dbReference>
<gene>
    <name evidence="4" type="ORF">BOTNAR_0115g00270</name>
</gene>
<dbReference type="PANTHER" id="PTHR46771:SF5">
    <property type="entry name" value="DETERIN"/>
    <property type="match status" value="1"/>
</dbReference>
<dbReference type="OrthoDB" id="2196114at2759"/>
<dbReference type="AlphaFoldDB" id="A0A4Z1IS51"/>
<dbReference type="CDD" id="cd00022">
    <property type="entry name" value="BIR"/>
    <property type="match status" value="2"/>
</dbReference>
<dbReference type="Gene3D" id="1.10.1170.10">
    <property type="entry name" value="Inhibitor Of Apoptosis Protein (2mihbC-IAP-1), Chain A"/>
    <property type="match status" value="2"/>
</dbReference>
<proteinExistence type="predicted"/>
<feature type="compositionally biased region" description="Pro residues" evidence="3">
    <location>
        <begin position="562"/>
        <end position="573"/>
    </location>
</feature>
<reference evidence="4 5" key="1">
    <citation type="submission" date="2017-12" db="EMBL/GenBank/DDBJ databases">
        <title>Comparative genomics of Botrytis spp.</title>
        <authorList>
            <person name="Valero-Jimenez C.A."/>
            <person name="Tapia P."/>
            <person name="Veloso J."/>
            <person name="Silva-Moreno E."/>
            <person name="Staats M."/>
            <person name="Valdes J.H."/>
            <person name="Van Kan J.A.L."/>
        </authorList>
    </citation>
    <scope>NUCLEOTIDE SEQUENCE [LARGE SCALE GENOMIC DNA]</scope>
    <source>
        <strain evidence="4 5">MUCL2120</strain>
    </source>
</reference>
<evidence type="ECO:0000256" key="3">
    <source>
        <dbReference type="SAM" id="MobiDB-lite"/>
    </source>
</evidence>
<dbReference type="SMART" id="SM00238">
    <property type="entry name" value="BIR"/>
    <property type="match status" value="2"/>
</dbReference>
<name>A0A4Z1IS51_9HELO</name>
<evidence type="ECO:0000256" key="2">
    <source>
        <dbReference type="ARBA" id="ARBA00022833"/>
    </source>
</evidence>
<dbReference type="InterPro" id="IPR051190">
    <property type="entry name" value="Baculoviral_IAP"/>
</dbReference>
<evidence type="ECO:0000256" key="1">
    <source>
        <dbReference type="ARBA" id="ARBA00022723"/>
    </source>
</evidence>
<dbReference type="PANTHER" id="PTHR46771">
    <property type="entry name" value="DETERIN"/>
    <property type="match status" value="1"/>
</dbReference>
<feature type="region of interest" description="Disordered" evidence="3">
    <location>
        <begin position="294"/>
        <end position="325"/>
    </location>
</feature>
<protein>
    <recommendedName>
        <fullName evidence="6">Inhibitor of apoptosis repeat-containing protein</fullName>
    </recommendedName>
</protein>
<dbReference type="PROSITE" id="PS50143">
    <property type="entry name" value="BIR_REPEAT_2"/>
    <property type="match status" value="2"/>
</dbReference>
<dbReference type="Proteomes" id="UP000297452">
    <property type="component" value="Unassembled WGS sequence"/>
</dbReference>
<feature type="region of interest" description="Disordered" evidence="3">
    <location>
        <begin position="557"/>
        <end position="612"/>
    </location>
</feature>
<keyword evidence="5" id="KW-1185">Reference proteome</keyword>
<dbReference type="EMBL" id="PQXJ01000115">
    <property type="protein sequence ID" value="TGO62322.1"/>
    <property type="molecule type" value="Genomic_DNA"/>
</dbReference>
<keyword evidence="2" id="KW-0862">Zinc</keyword>
<dbReference type="GO" id="GO:0046872">
    <property type="term" value="F:metal ion binding"/>
    <property type="evidence" value="ECO:0007669"/>
    <property type="project" value="UniProtKB-KW"/>
</dbReference>
<evidence type="ECO:0008006" key="6">
    <source>
        <dbReference type="Google" id="ProtNLM"/>
    </source>
</evidence>
<dbReference type="InterPro" id="IPR001370">
    <property type="entry name" value="BIR_rpt"/>
</dbReference>
<keyword evidence="1" id="KW-0479">Metal-binding</keyword>
<accession>A0A4Z1IS51</accession>
<evidence type="ECO:0000313" key="4">
    <source>
        <dbReference type="EMBL" id="TGO62322.1"/>
    </source>
</evidence>
<feature type="region of interest" description="Disordered" evidence="3">
    <location>
        <begin position="462"/>
        <end position="531"/>
    </location>
</feature>